<organism evidence="1 2">
    <name type="scientific">Seonamhaeicola algicola</name>
    <dbReference type="NCBI Taxonomy" id="1719036"/>
    <lineage>
        <taxon>Bacteria</taxon>
        <taxon>Pseudomonadati</taxon>
        <taxon>Bacteroidota</taxon>
        <taxon>Flavobacteriia</taxon>
        <taxon>Flavobacteriales</taxon>
        <taxon>Flavobacteriaceae</taxon>
    </lineage>
</organism>
<sequence length="188" mass="21086">MKHINTLAFNVLFTCILTLNLNAQVNKLKGGNFDAANSFELEIISYSDQPDFSLEHYHILSLKNTGSKQTSYNLSSEVTNYNEAYENVVENQHGKQDNNTAIDANKMNTKEEANSIEVSFVDGTKTKHLNTITLNPNETEKFYVKMKRVNNSEVGKTKFFKISAQNTGLNSKSVIIKNVIANQNNLGN</sequence>
<evidence type="ECO:0000313" key="1">
    <source>
        <dbReference type="EMBL" id="TXE11517.1"/>
    </source>
</evidence>
<dbReference type="Proteomes" id="UP000321790">
    <property type="component" value="Unassembled WGS sequence"/>
</dbReference>
<gene>
    <name evidence="1" type="ORF">FUA26_05460</name>
</gene>
<evidence type="ECO:0000313" key="2">
    <source>
        <dbReference type="Proteomes" id="UP000321790"/>
    </source>
</evidence>
<comment type="caution">
    <text evidence="1">The sequence shown here is derived from an EMBL/GenBank/DDBJ whole genome shotgun (WGS) entry which is preliminary data.</text>
</comment>
<evidence type="ECO:0008006" key="3">
    <source>
        <dbReference type="Google" id="ProtNLM"/>
    </source>
</evidence>
<dbReference type="EMBL" id="VOSC01000019">
    <property type="protein sequence ID" value="TXE11517.1"/>
    <property type="molecule type" value="Genomic_DNA"/>
</dbReference>
<protein>
    <recommendedName>
        <fullName evidence="3">DUF916 domain-containing protein</fullName>
    </recommendedName>
</protein>
<name>A0A5C7AT77_9FLAO</name>
<keyword evidence="2" id="KW-1185">Reference proteome</keyword>
<dbReference type="RefSeq" id="WP_147132705.1">
    <property type="nucleotide sequence ID" value="NZ_VOSC01000019.1"/>
</dbReference>
<proteinExistence type="predicted"/>
<reference evidence="2" key="1">
    <citation type="submission" date="2019-08" db="EMBL/GenBank/DDBJ databases">
        <title>Seonamhaeicola sediminis sp. nov., isolated from marine sediment.</title>
        <authorList>
            <person name="Cao W.R."/>
        </authorList>
    </citation>
    <scope>NUCLEOTIDE SEQUENCE [LARGE SCALE GENOMIC DNA]</scope>
    <source>
        <strain evidence="2">Gy8</strain>
    </source>
</reference>
<accession>A0A5C7AT77</accession>
<dbReference type="OrthoDB" id="1445001at2"/>
<dbReference type="AlphaFoldDB" id="A0A5C7AT77"/>